<reference evidence="1 3" key="2">
    <citation type="journal article" date="2014" name="BMC Genomics">
        <title>An improved genome release (version Mt4.0) for the model legume Medicago truncatula.</title>
        <authorList>
            <person name="Tang H."/>
            <person name="Krishnakumar V."/>
            <person name="Bidwell S."/>
            <person name="Rosen B."/>
            <person name="Chan A."/>
            <person name="Zhou S."/>
            <person name="Gentzbittel L."/>
            <person name="Childs K.L."/>
            <person name="Yandell M."/>
            <person name="Gundlach H."/>
            <person name="Mayer K.F."/>
            <person name="Schwartz D.C."/>
            <person name="Town C.D."/>
        </authorList>
    </citation>
    <scope>GENOME REANNOTATION</scope>
    <source>
        <strain evidence="1">A17</strain>
        <strain evidence="2 3">cv. Jemalong A17</strain>
    </source>
</reference>
<dbReference type="Proteomes" id="UP000002051">
    <property type="component" value="Unassembled WGS sequence"/>
</dbReference>
<dbReference type="EMBL" id="CM001223">
    <property type="protein sequence ID" value="KEH22829.1"/>
    <property type="molecule type" value="Genomic_DNA"/>
</dbReference>
<evidence type="ECO:0000313" key="2">
    <source>
        <dbReference type="EnsemblPlants" id="KEH22829"/>
    </source>
</evidence>
<proteinExistence type="predicted"/>
<gene>
    <name evidence="1" type="ordered locus">MTR_7g059235</name>
</gene>
<organism evidence="1 3">
    <name type="scientific">Medicago truncatula</name>
    <name type="common">Barrel medic</name>
    <name type="synonym">Medicago tribuloides</name>
    <dbReference type="NCBI Taxonomy" id="3880"/>
    <lineage>
        <taxon>Eukaryota</taxon>
        <taxon>Viridiplantae</taxon>
        <taxon>Streptophyta</taxon>
        <taxon>Embryophyta</taxon>
        <taxon>Tracheophyta</taxon>
        <taxon>Spermatophyta</taxon>
        <taxon>Magnoliopsida</taxon>
        <taxon>eudicotyledons</taxon>
        <taxon>Gunneridae</taxon>
        <taxon>Pentapetalae</taxon>
        <taxon>rosids</taxon>
        <taxon>fabids</taxon>
        <taxon>Fabales</taxon>
        <taxon>Fabaceae</taxon>
        <taxon>Papilionoideae</taxon>
        <taxon>50 kb inversion clade</taxon>
        <taxon>NPAAA clade</taxon>
        <taxon>Hologalegina</taxon>
        <taxon>IRL clade</taxon>
        <taxon>Trifolieae</taxon>
        <taxon>Medicago</taxon>
    </lineage>
</organism>
<reference evidence="2" key="3">
    <citation type="submission" date="2015-04" db="UniProtKB">
        <authorList>
            <consortium name="EnsemblPlants"/>
        </authorList>
    </citation>
    <scope>IDENTIFICATION</scope>
    <source>
        <strain evidence="2">cv. Jemalong A17</strain>
    </source>
</reference>
<evidence type="ECO:0000313" key="3">
    <source>
        <dbReference type="Proteomes" id="UP000002051"/>
    </source>
</evidence>
<reference evidence="1 3" key="1">
    <citation type="journal article" date="2011" name="Nature">
        <title>The Medicago genome provides insight into the evolution of rhizobial symbioses.</title>
        <authorList>
            <person name="Young N.D."/>
            <person name="Debelle F."/>
            <person name="Oldroyd G.E."/>
            <person name="Geurts R."/>
            <person name="Cannon S.B."/>
            <person name="Udvardi M.K."/>
            <person name="Benedito V.A."/>
            <person name="Mayer K.F."/>
            <person name="Gouzy J."/>
            <person name="Schoof H."/>
            <person name="Van de Peer Y."/>
            <person name="Proost S."/>
            <person name="Cook D.R."/>
            <person name="Meyers B.C."/>
            <person name="Spannagl M."/>
            <person name="Cheung F."/>
            <person name="De Mita S."/>
            <person name="Krishnakumar V."/>
            <person name="Gundlach H."/>
            <person name="Zhou S."/>
            <person name="Mudge J."/>
            <person name="Bharti A.K."/>
            <person name="Murray J.D."/>
            <person name="Naoumkina M.A."/>
            <person name="Rosen B."/>
            <person name="Silverstein K.A."/>
            <person name="Tang H."/>
            <person name="Rombauts S."/>
            <person name="Zhao P.X."/>
            <person name="Zhou P."/>
            <person name="Barbe V."/>
            <person name="Bardou P."/>
            <person name="Bechner M."/>
            <person name="Bellec A."/>
            <person name="Berger A."/>
            <person name="Berges H."/>
            <person name="Bidwell S."/>
            <person name="Bisseling T."/>
            <person name="Choisne N."/>
            <person name="Couloux A."/>
            <person name="Denny R."/>
            <person name="Deshpande S."/>
            <person name="Dai X."/>
            <person name="Doyle J.J."/>
            <person name="Dudez A.M."/>
            <person name="Farmer A.D."/>
            <person name="Fouteau S."/>
            <person name="Franken C."/>
            <person name="Gibelin C."/>
            <person name="Gish J."/>
            <person name="Goldstein S."/>
            <person name="Gonzalez A.J."/>
            <person name="Green P.J."/>
            <person name="Hallab A."/>
            <person name="Hartog M."/>
            <person name="Hua A."/>
            <person name="Humphray S.J."/>
            <person name="Jeong D.H."/>
            <person name="Jing Y."/>
            <person name="Jocker A."/>
            <person name="Kenton S.M."/>
            <person name="Kim D.J."/>
            <person name="Klee K."/>
            <person name="Lai H."/>
            <person name="Lang C."/>
            <person name="Lin S."/>
            <person name="Macmil S.L."/>
            <person name="Magdelenat G."/>
            <person name="Matthews L."/>
            <person name="McCorrison J."/>
            <person name="Monaghan E.L."/>
            <person name="Mun J.H."/>
            <person name="Najar F.Z."/>
            <person name="Nicholson C."/>
            <person name="Noirot C."/>
            <person name="O'Bleness M."/>
            <person name="Paule C.R."/>
            <person name="Poulain J."/>
            <person name="Prion F."/>
            <person name="Qin B."/>
            <person name="Qu C."/>
            <person name="Retzel E.F."/>
            <person name="Riddle C."/>
            <person name="Sallet E."/>
            <person name="Samain S."/>
            <person name="Samson N."/>
            <person name="Sanders I."/>
            <person name="Saurat O."/>
            <person name="Scarpelli C."/>
            <person name="Schiex T."/>
            <person name="Segurens B."/>
            <person name="Severin A.J."/>
            <person name="Sherrier D.J."/>
            <person name="Shi R."/>
            <person name="Sims S."/>
            <person name="Singer S.R."/>
            <person name="Sinharoy S."/>
            <person name="Sterck L."/>
            <person name="Viollet A."/>
            <person name="Wang B.B."/>
            <person name="Wang K."/>
            <person name="Wang M."/>
            <person name="Wang X."/>
            <person name="Warfsmann J."/>
            <person name="Weissenbach J."/>
            <person name="White D.D."/>
            <person name="White J.D."/>
            <person name="Wiley G.B."/>
            <person name="Wincker P."/>
            <person name="Xing Y."/>
            <person name="Yang L."/>
            <person name="Yao Z."/>
            <person name="Ying F."/>
            <person name="Zhai J."/>
            <person name="Zhou L."/>
            <person name="Zuber A."/>
            <person name="Denarie J."/>
            <person name="Dixon R.A."/>
            <person name="May G.D."/>
            <person name="Schwartz D.C."/>
            <person name="Rogers J."/>
            <person name="Quetier F."/>
            <person name="Town C.D."/>
            <person name="Roe B.A."/>
        </authorList>
    </citation>
    <scope>NUCLEOTIDE SEQUENCE [LARGE SCALE GENOMIC DNA]</scope>
    <source>
        <strain evidence="1">A17</strain>
        <strain evidence="2 3">cv. Jemalong A17</strain>
    </source>
</reference>
<protein>
    <submittedName>
        <fullName evidence="1 2">Uncharacterized protein</fullName>
    </submittedName>
</protein>
<dbReference type="PANTHER" id="PTHR35516">
    <property type="entry name" value="CYTOCHROME B6-F COMPLEX SUBUNIT 5"/>
    <property type="match status" value="1"/>
</dbReference>
<sequence length="120" mass="13465">MCLSNENWSLFHLVSNIKSTVDNFNVSFPYISNVASSDRLIKWNNNNLTSVILNVDDIKELIDQSYVTVYHTLRDGNQCANFMAKFGASSDSKITIHPSPPKGLLNLVRADEVGIFFPKV</sequence>
<dbReference type="EnsemblPlants" id="KEH22829">
    <property type="protein sequence ID" value="KEH22829"/>
    <property type="gene ID" value="MTR_7g059235"/>
</dbReference>
<dbReference type="HOGENOM" id="CLU_2053151_0_0_1"/>
<dbReference type="AlphaFoldDB" id="A0A072TZA2"/>
<evidence type="ECO:0000313" key="1">
    <source>
        <dbReference type="EMBL" id="KEH22829.1"/>
    </source>
</evidence>
<keyword evidence="3" id="KW-1185">Reference proteome</keyword>
<dbReference type="PANTHER" id="PTHR35516:SF11">
    <property type="entry name" value="CYTOCHROME B6-F COMPLEX SUBUNIT 5"/>
    <property type="match status" value="1"/>
</dbReference>
<name>A0A072TZA2_MEDTR</name>
<accession>A0A072TZA2</accession>